<dbReference type="GO" id="GO:0008168">
    <property type="term" value="F:methyltransferase activity"/>
    <property type="evidence" value="ECO:0007669"/>
    <property type="project" value="UniProtKB-KW"/>
</dbReference>
<evidence type="ECO:0000256" key="2">
    <source>
        <dbReference type="ARBA" id="ARBA00005369"/>
    </source>
</evidence>
<evidence type="ECO:0000256" key="7">
    <source>
        <dbReference type="ARBA" id="ARBA00022679"/>
    </source>
</evidence>
<name>A0ABN3FR76_9PSEU</name>
<evidence type="ECO:0000256" key="10">
    <source>
        <dbReference type="ARBA" id="ARBA00031323"/>
    </source>
</evidence>
<comment type="subcellular location">
    <subcellularLocation>
        <location evidence="1">Cytoplasm</location>
    </subcellularLocation>
</comment>
<reference evidence="12 13" key="1">
    <citation type="journal article" date="2019" name="Int. J. Syst. Evol. Microbiol.">
        <title>The Global Catalogue of Microorganisms (GCM) 10K type strain sequencing project: providing services to taxonomists for standard genome sequencing and annotation.</title>
        <authorList>
            <consortium name="The Broad Institute Genomics Platform"/>
            <consortium name="The Broad Institute Genome Sequencing Center for Infectious Disease"/>
            <person name="Wu L."/>
            <person name="Ma J."/>
        </authorList>
    </citation>
    <scope>NUCLEOTIDE SEQUENCE [LARGE SCALE GENOMIC DNA]</scope>
    <source>
        <strain evidence="12 13">JCM 16221</strain>
    </source>
</reference>
<evidence type="ECO:0000256" key="9">
    <source>
        <dbReference type="ARBA" id="ARBA00030757"/>
    </source>
</evidence>
<evidence type="ECO:0000313" key="13">
    <source>
        <dbReference type="Proteomes" id="UP001501218"/>
    </source>
</evidence>
<proteinExistence type="inferred from homology"/>
<dbReference type="PANTHER" id="PTHR11579:SF0">
    <property type="entry name" value="PROTEIN-L-ISOASPARTATE(D-ASPARTATE) O-METHYLTRANSFERASE"/>
    <property type="match status" value="1"/>
</dbReference>
<dbReference type="PANTHER" id="PTHR11579">
    <property type="entry name" value="PROTEIN-L-ISOASPARTATE O-METHYLTRANSFERASE"/>
    <property type="match status" value="1"/>
</dbReference>
<comment type="similarity">
    <text evidence="2">Belongs to the methyltransferase superfamily. L-isoaspartyl/D-aspartyl protein methyltransferase family.</text>
</comment>
<dbReference type="EMBL" id="BAAARA010000002">
    <property type="protein sequence ID" value="GAA2335892.1"/>
    <property type="molecule type" value="Genomic_DNA"/>
</dbReference>
<dbReference type="GO" id="GO:0032259">
    <property type="term" value="P:methylation"/>
    <property type="evidence" value="ECO:0007669"/>
    <property type="project" value="UniProtKB-KW"/>
</dbReference>
<sequence length="372" mass="40910">MRDWNRDVNRLADELIAAGKLHSPAWIKAFTQVPRHVFVPHFWLQDPDGWRQVDASTDEGWEAIYSNKGLFTALDDNKLGISSSSMPGLMTRMLEILDVQAGHRVLEVGTGTGYNAALLSAYLGDSNVYSVDIEFVEAAANRLASLGMQPTLDTRDGREGFAEAAPFDRIMATCAVSTIPAEWISQLAPGGMILADLKVNRGAGNLVLLHRTGPESAEGRFVPGWAEFMSMRTENTTAPTARSGRDDDKLHHTTTRITGQPWGHTVPWFMASFELPAGVQVGLRIREGYTWWTITTPDGSRAEVCETGTGNQRDVIQSGPCRLWEPIENAFAEWENAGSPDWPRFGLTVESGAHTVCLDDPTGTHSWKRAIS</sequence>
<evidence type="ECO:0000256" key="8">
    <source>
        <dbReference type="ARBA" id="ARBA00022691"/>
    </source>
</evidence>
<keyword evidence="6 12" id="KW-0489">Methyltransferase</keyword>
<evidence type="ECO:0000256" key="4">
    <source>
        <dbReference type="ARBA" id="ARBA00013346"/>
    </source>
</evidence>
<comment type="caution">
    <text evidence="12">The sequence shown here is derived from an EMBL/GenBank/DDBJ whole genome shotgun (WGS) entry which is preliminary data.</text>
</comment>
<accession>A0ABN3FR76</accession>
<dbReference type="Gene3D" id="3.40.50.150">
    <property type="entry name" value="Vaccinia Virus protein VP39"/>
    <property type="match status" value="1"/>
</dbReference>
<evidence type="ECO:0000256" key="5">
    <source>
        <dbReference type="ARBA" id="ARBA00022490"/>
    </source>
</evidence>
<keyword evidence="5" id="KW-0963">Cytoplasm</keyword>
<evidence type="ECO:0000256" key="1">
    <source>
        <dbReference type="ARBA" id="ARBA00004496"/>
    </source>
</evidence>
<keyword evidence="8" id="KW-0949">S-adenosyl-L-methionine</keyword>
<dbReference type="Pfam" id="PF01135">
    <property type="entry name" value="PCMT"/>
    <property type="match status" value="1"/>
</dbReference>
<dbReference type="InterPro" id="IPR000682">
    <property type="entry name" value="PCMT"/>
</dbReference>
<evidence type="ECO:0000256" key="6">
    <source>
        <dbReference type="ARBA" id="ARBA00022603"/>
    </source>
</evidence>
<gene>
    <name evidence="12" type="ORF">GCM10009854_09750</name>
</gene>
<dbReference type="CDD" id="cd02440">
    <property type="entry name" value="AdoMet_MTases"/>
    <property type="match status" value="1"/>
</dbReference>
<dbReference type="InterPro" id="IPR029063">
    <property type="entry name" value="SAM-dependent_MTases_sf"/>
</dbReference>
<organism evidence="12 13">
    <name type="scientific">Saccharopolyspora halophila</name>
    <dbReference type="NCBI Taxonomy" id="405551"/>
    <lineage>
        <taxon>Bacteria</taxon>
        <taxon>Bacillati</taxon>
        <taxon>Actinomycetota</taxon>
        <taxon>Actinomycetes</taxon>
        <taxon>Pseudonocardiales</taxon>
        <taxon>Pseudonocardiaceae</taxon>
        <taxon>Saccharopolyspora</taxon>
    </lineage>
</organism>
<keyword evidence="13" id="KW-1185">Reference proteome</keyword>
<dbReference type="Proteomes" id="UP001501218">
    <property type="component" value="Unassembled WGS sequence"/>
</dbReference>
<keyword evidence="7" id="KW-0808">Transferase</keyword>
<evidence type="ECO:0000313" key="12">
    <source>
        <dbReference type="EMBL" id="GAA2335892.1"/>
    </source>
</evidence>
<evidence type="ECO:0000256" key="3">
    <source>
        <dbReference type="ARBA" id="ARBA00011890"/>
    </source>
</evidence>
<evidence type="ECO:0000256" key="11">
    <source>
        <dbReference type="ARBA" id="ARBA00031350"/>
    </source>
</evidence>
<dbReference type="SUPFAM" id="SSF53335">
    <property type="entry name" value="S-adenosyl-L-methionine-dependent methyltransferases"/>
    <property type="match status" value="1"/>
</dbReference>
<dbReference type="RefSeq" id="WP_344126970.1">
    <property type="nucleotide sequence ID" value="NZ_BAAARA010000002.1"/>
</dbReference>
<protein>
    <recommendedName>
        <fullName evidence="4">Protein-L-isoaspartate O-methyltransferase</fullName>
        <ecNumber evidence="3">2.1.1.77</ecNumber>
    </recommendedName>
    <alternativeName>
        <fullName evidence="11">L-isoaspartyl protein carboxyl methyltransferase</fullName>
    </alternativeName>
    <alternativeName>
        <fullName evidence="9">Protein L-isoaspartyl methyltransferase</fullName>
    </alternativeName>
    <alternativeName>
        <fullName evidence="10">Protein-beta-aspartate methyltransferase</fullName>
    </alternativeName>
</protein>
<dbReference type="EC" id="2.1.1.77" evidence="3"/>